<accession>A0ABZ0PF28</accession>
<evidence type="ECO:0000313" key="1">
    <source>
        <dbReference type="EMBL" id="WPB84303.1"/>
    </source>
</evidence>
<evidence type="ECO:0000313" key="2">
    <source>
        <dbReference type="Proteomes" id="UP001305521"/>
    </source>
</evidence>
<reference evidence="1 2" key="1">
    <citation type="submission" date="2023-11" db="EMBL/GenBank/DDBJ databases">
        <title>Arctic aerobic anoxygenic photoheterotroph Sediminicoccus rosea KRV36 adapts its photosynthesis to long days of polar summer.</title>
        <authorList>
            <person name="Tomasch J."/>
            <person name="Kopejtka K."/>
            <person name="Bily T."/>
            <person name="Gardiner A.T."/>
            <person name="Gardian Z."/>
            <person name="Shivaramu S."/>
            <person name="Koblizek M."/>
            <person name="Engelhardt F."/>
            <person name="Kaftan D."/>
        </authorList>
    </citation>
    <scope>NUCLEOTIDE SEQUENCE [LARGE SCALE GENOMIC DNA]</scope>
    <source>
        <strain evidence="1 2">R-30</strain>
    </source>
</reference>
<gene>
    <name evidence="1" type="ORF">R9Z33_19670</name>
</gene>
<dbReference type="RefSeq" id="WP_318648260.1">
    <property type="nucleotide sequence ID" value="NZ_CP137852.1"/>
</dbReference>
<dbReference type="EMBL" id="CP137852">
    <property type="protein sequence ID" value="WPB84303.1"/>
    <property type="molecule type" value="Genomic_DNA"/>
</dbReference>
<dbReference type="Proteomes" id="UP001305521">
    <property type="component" value="Chromosome"/>
</dbReference>
<proteinExistence type="predicted"/>
<protein>
    <submittedName>
        <fullName evidence="1">Uncharacterized protein</fullName>
    </submittedName>
</protein>
<keyword evidence="2" id="KW-1185">Reference proteome</keyword>
<name>A0ABZ0PF28_9PROT</name>
<organism evidence="1 2">
    <name type="scientific">Sediminicoccus rosea</name>
    <dbReference type="NCBI Taxonomy" id="1225128"/>
    <lineage>
        <taxon>Bacteria</taxon>
        <taxon>Pseudomonadati</taxon>
        <taxon>Pseudomonadota</taxon>
        <taxon>Alphaproteobacteria</taxon>
        <taxon>Acetobacterales</taxon>
        <taxon>Roseomonadaceae</taxon>
        <taxon>Sediminicoccus</taxon>
    </lineage>
</organism>
<sequence length="56" mass="5994">MPLGEGVAQHAFTRRDLTMRVLVARMAALPAGTPQDAAARSMPRAMSKLLPLIPPL</sequence>